<comment type="caution">
    <text evidence="2">The sequence shown here is derived from an EMBL/GenBank/DDBJ whole genome shotgun (WGS) entry which is preliminary data.</text>
</comment>
<dbReference type="InterPro" id="IPR011251">
    <property type="entry name" value="Luciferase-like_dom"/>
</dbReference>
<keyword evidence="3" id="KW-1185">Reference proteome</keyword>
<name>A0A543CE30_9ACTN</name>
<gene>
    <name evidence="2" type="ORF">FB559_0854</name>
</gene>
<dbReference type="SUPFAM" id="SSF51679">
    <property type="entry name" value="Bacterial luciferase-like"/>
    <property type="match status" value="1"/>
</dbReference>
<dbReference type="NCBIfam" id="TIGR03619">
    <property type="entry name" value="F420_Rv2161c"/>
    <property type="match status" value="1"/>
</dbReference>
<accession>A0A543CE30</accession>
<evidence type="ECO:0000313" key="2">
    <source>
        <dbReference type="EMBL" id="TQL95351.1"/>
    </source>
</evidence>
<reference evidence="2 3" key="1">
    <citation type="submission" date="2019-06" db="EMBL/GenBank/DDBJ databases">
        <title>Sequencing the genomes of 1000 actinobacteria strains.</title>
        <authorList>
            <person name="Klenk H.-P."/>
        </authorList>
    </citation>
    <scope>NUCLEOTIDE SEQUENCE [LARGE SCALE GENOMIC DNA]</scope>
    <source>
        <strain evidence="2 3">DSM 102200</strain>
    </source>
</reference>
<dbReference type="OrthoDB" id="3206024at2"/>
<dbReference type="PANTHER" id="PTHR43244">
    <property type="match status" value="1"/>
</dbReference>
<organism evidence="2 3">
    <name type="scientific">Actinoallomurus bryophytorum</name>
    <dbReference type="NCBI Taxonomy" id="1490222"/>
    <lineage>
        <taxon>Bacteria</taxon>
        <taxon>Bacillati</taxon>
        <taxon>Actinomycetota</taxon>
        <taxon>Actinomycetes</taxon>
        <taxon>Streptosporangiales</taxon>
        <taxon>Thermomonosporaceae</taxon>
        <taxon>Actinoallomurus</taxon>
    </lineage>
</organism>
<protein>
    <submittedName>
        <fullName evidence="2">Putative F420-dependent oxidoreductase</fullName>
    </submittedName>
</protein>
<proteinExistence type="predicted"/>
<dbReference type="Pfam" id="PF00296">
    <property type="entry name" value="Bac_luciferase"/>
    <property type="match status" value="1"/>
</dbReference>
<dbReference type="PANTHER" id="PTHR43244:SF2">
    <property type="entry name" value="CONSERVED HYPOTHETICAL ALANINE AND PROLINE-RICH PROTEIN"/>
    <property type="match status" value="1"/>
</dbReference>
<dbReference type="InterPro" id="IPR019921">
    <property type="entry name" value="Lucif-like_OxRdtase_Rv2161c"/>
</dbReference>
<feature type="domain" description="Luciferase-like" evidence="1">
    <location>
        <begin position="22"/>
        <end position="231"/>
    </location>
</feature>
<dbReference type="AlphaFoldDB" id="A0A543CE30"/>
<dbReference type="Proteomes" id="UP000316096">
    <property type="component" value="Unassembled WGS sequence"/>
</dbReference>
<dbReference type="InterPro" id="IPR050564">
    <property type="entry name" value="F420-G6PD/mer"/>
</dbReference>
<dbReference type="GO" id="GO:0016705">
    <property type="term" value="F:oxidoreductase activity, acting on paired donors, with incorporation or reduction of molecular oxygen"/>
    <property type="evidence" value="ECO:0007669"/>
    <property type="project" value="InterPro"/>
</dbReference>
<dbReference type="InterPro" id="IPR036661">
    <property type="entry name" value="Luciferase-like_sf"/>
</dbReference>
<dbReference type="Gene3D" id="3.20.20.30">
    <property type="entry name" value="Luciferase-like domain"/>
    <property type="match status" value="1"/>
</dbReference>
<evidence type="ECO:0000259" key="1">
    <source>
        <dbReference type="Pfam" id="PF00296"/>
    </source>
</evidence>
<evidence type="ECO:0000313" key="3">
    <source>
        <dbReference type="Proteomes" id="UP000316096"/>
    </source>
</evidence>
<dbReference type="RefSeq" id="WP_141953439.1">
    <property type="nucleotide sequence ID" value="NZ_VFOZ01000001.1"/>
</dbReference>
<sequence length="271" mass="29483">MRFGVSTFVTDEGIPPAVLGPALEERGFASLYVAEHTHVPVEMGPPSASGEGLARHYYRTLDPFVTLAVAGAATERLEVGTGIALINQRDPILLAKETASLDVVTGGRAVLGVGAGWSRREMLNHGTDPKTRVARMREYVLAIRAIWESDQAEFHGEFADFDPIYSWPKPVRRPPILIGGWGPTTLDRVIEYGDGWLPDVGREDDGLAEAVADLRARAGWHVPVVAYAAAARADRVEQLTLAGVDEILFYLPTEPTAPTLERLDTYARLTA</sequence>
<dbReference type="EMBL" id="VFOZ01000001">
    <property type="protein sequence ID" value="TQL95351.1"/>
    <property type="molecule type" value="Genomic_DNA"/>
</dbReference>